<dbReference type="PANTHER" id="PTHR32063:SF64">
    <property type="entry name" value="ACRB_ACRD_ACRF FAMILY PROTEIN"/>
    <property type="match status" value="1"/>
</dbReference>
<dbReference type="GO" id="GO:0042910">
    <property type="term" value="F:xenobiotic transmembrane transporter activity"/>
    <property type="evidence" value="ECO:0007669"/>
    <property type="project" value="TreeGrafter"/>
</dbReference>
<dbReference type="SUPFAM" id="SSF82693">
    <property type="entry name" value="Multidrug efflux transporter AcrB pore domain, PN1, PN2, PC1 and PC2 subdomains"/>
    <property type="match status" value="3"/>
</dbReference>
<dbReference type="InterPro" id="IPR027463">
    <property type="entry name" value="AcrB_DN_DC_subdom"/>
</dbReference>
<dbReference type="GO" id="GO:0005886">
    <property type="term" value="C:plasma membrane"/>
    <property type="evidence" value="ECO:0007669"/>
    <property type="project" value="TreeGrafter"/>
</dbReference>
<feature type="transmembrane region" description="Helical" evidence="1">
    <location>
        <begin position="367"/>
        <end position="389"/>
    </location>
</feature>
<dbReference type="PANTHER" id="PTHR32063">
    <property type="match status" value="1"/>
</dbReference>
<evidence type="ECO:0000256" key="1">
    <source>
        <dbReference type="SAM" id="Phobius"/>
    </source>
</evidence>
<dbReference type="Gene3D" id="3.30.2090.10">
    <property type="entry name" value="Multidrug efflux transporter AcrB TolC docking domain, DN and DC subdomains"/>
    <property type="match status" value="2"/>
</dbReference>
<dbReference type="RefSeq" id="WP_067014214.1">
    <property type="nucleotide sequence ID" value="NZ_FLOB01000002.1"/>
</dbReference>
<dbReference type="Gene3D" id="1.20.1640.10">
    <property type="entry name" value="Multidrug efflux transporter AcrB transmembrane domain"/>
    <property type="match status" value="2"/>
</dbReference>
<dbReference type="EMBL" id="FLOB01000002">
    <property type="protein sequence ID" value="SBS29239.1"/>
    <property type="molecule type" value="Genomic_DNA"/>
</dbReference>
<dbReference type="Gene3D" id="3.30.70.1440">
    <property type="entry name" value="Multidrug efflux transporter AcrB pore domain"/>
    <property type="match status" value="1"/>
</dbReference>
<dbReference type="Gene3D" id="3.30.70.1320">
    <property type="entry name" value="Multidrug efflux transporter AcrB pore domain like"/>
    <property type="match status" value="1"/>
</dbReference>
<feature type="transmembrane region" description="Helical" evidence="1">
    <location>
        <begin position="340"/>
        <end position="360"/>
    </location>
</feature>
<proteinExistence type="predicted"/>
<dbReference type="Gene3D" id="3.30.70.1430">
    <property type="entry name" value="Multidrug efflux transporter AcrB pore domain"/>
    <property type="match status" value="2"/>
</dbReference>
<dbReference type="SUPFAM" id="SSF82714">
    <property type="entry name" value="Multidrug efflux transporter AcrB TolC docking domain, DN and DC subdomains"/>
    <property type="match status" value="2"/>
</dbReference>
<feature type="transmembrane region" description="Helical" evidence="1">
    <location>
        <begin position="21"/>
        <end position="39"/>
    </location>
</feature>
<evidence type="ECO:0000313" key="3">
    <source>
        <dbReference type="Proteomes" id="UP000092544"/>
    </source>
</evidence>
<keyword evidence="1" id="KW-0472">Membrane</keyword>
<reference evidence="2 3" key="1">
    <citation type="submission" date="2016-06" db="EMBL/GenBank/DDBJ databases">
        <authorList>
            <person name="Kjaerup R.B."/>
            <person name="Dalgaard T.S."/>
            <person name="Juul-Madsen H.R."/>
        </authorList>
    </citation>
    <scope>NUCLEOTIDE SEQUENCE [LARGE SCALE GENOMIC DNA]</scope>
    <source>
        <strain evidence="2 3">CECT 8886</strain>
    </source>
</reference>
<dbReference type="STRING" id="1792290.MSP8886_01487"/>
<feature type="transmembrane region" description="Helical" evidence="1">
    <location>
        <begin position="909"/>
        <end position="929"/>
    </location>
</feature>
<dbReference type="InterPro" id="IPR001036">
    <property type="entry name" value="Acrflvin-R"/>
</dbReference>
<dbReference type="SUPFAM" id="SSF82866">
    <property type="entry name" value="Multidrug efflux transporter AcrB transmembrane domain"/>
    <property type="match status" value="2"/>
</dbReference>
<dbReference type="AlphaFoldDB" id="A0A1A8TBQ2"/>
<dbReference type="Proteomes" id="UP000092544">
    <property type="component" value="Unassembled WGS sequence"/>
</dbReference>
<keyword evidence="3" id="KW-1185">Reference proteome</keyword>
<sequence>MSNPRKRFNLSEWALNNQQMVSFLMMVVVVMGVLSYINLPRNEDPSFTIKKAVVSTVWPGASVKDTTQFVTDVVEKKLQEVPYLDYLKSYTREGESVVFVNLRDDTPPKMVPEIWYQVRKKMKDLSPSLPSGASKPAVDDEFDDTYGTIYGVTGKGFTERELRDVVDRIRDRLLGVPDVSKIKVLGAQDEQINIAFSPEKLAGLGLSFKQVTTMLQQQNAIVPAGVIRTGSERIDLQVSGAFKSEKSLQNIVLHIDGHFVPLTQIATIHRVLKTPPEPEFRVNGQPAIGLAISMSKTGNMLDFGQRLDQEMDKAKWLLPHGMHVFTVANQSKVVKGAVNGFVKVLVEAIVIVLAVSFISLGMRAGLVVAFSIPIVLAMTFVGMEIVGIGLQRISLGALIIALGLLVDDAMITVEAMVSRLEQGWKRKEAAVYAFKSTAFPMLTGTLVMISGFIPVGFAASSAGEYCYSMFVVVLISLLSSWIVAILFSPLLGVWLLPAALSSPKDKISSHSRIFSRLLSYSLSRPKSVILLACVLLGLAIVGMGQLKSVFFPSSDRPELLVDLTLPQNATQSATREKVIALEKWLKTQPNVAHFSSYVGSGAVRFYLPMDVLLSHENVAELVVVAKSTDVRDRLSADIKRYLNQHDSDIVSRVAPLELGPPVGWPVRYRIMGPDLDKVRSLATDLAVLIGKDPQARDINLTSGEPERRIAIDINQTQARAVGLSSEQVANTLANIFSGQVITSLRDHNRMVNVVVQGDKEAKENVSTISNLQIPMSNGQTVPLRQIATIQYGITDPIVWRWNREPYISVQLNVASGELPQTLSDELAPVVQSFTEKLPPGYQLKEAGAVADSSKGNQSVYDVLPVTILCMLTLLMIQLRRFSRMLLALFIAPFGLIGVVIAMLPTGTPMGFVALLGIIALFGMIIRNAIILISEVDRNIQDGVSIHEAITRGAMHRSRPILLTACAAILGMVPISREVFWQPMAYAIIGGLLIATLITLLVLPAALKLVMQWESARRGDYGL</sequence>
<feature type="transmembrane region" description="Helical" evidence="1">
    <location>
        <begin position="528"/>
        <end position="546"/>
    </location>
</feature>
<name>A0A1A8TBQ2_9GAMM</name>
<dbReference type="Pfam" id="PF00873">
    <property type="entry name" value="ACR_tran"/>
    <property type="match status" value="1"/>
</dbReference>
<feature type="transmembrane region" description="Helical" evidence="1">
    <location>
        <begin position="469"/>
        <end position="496"/>
    </location>
</feature>
<feature type="transmembrane region" description="Helical" evidence="1">
    <location>
        <begin position="395"/>
        <end position="417"/>
    </location>
</feature>
<feature type="transmembrane region" description="Helical" evidence="1">
    <location>
        <begin position="985"/>
        <end position="1006"/>
    </location>
</feature>
<gene>
    <name evidence="2" type="primary">cnrA</name>
    <name evidence="2" type="ORF">MSP8886_01487</name>
</gene>
<dbReference type="PRINTS" id="PR00702">
    <property type="entry name" value="ACRIFLAVINRP"/>
</dbReference>
<feature type="transmembrane region" description="Helical" evidence="1">
    <location>
        <begin position="960"/>
        <end position="979"/>
    </location>
</feature>
<feature type="transmembrane region" description="Helical" evidence="1">
    <location>
        <begin position="885"/>
        <end position="903"/>
    </location>
</feature>
<protein>
    <submittedName>
        <fullName evidence="2">Nickel and cobalt resistance protein CnrA</fullName>
    </submittedName>
</protein>
<dbReference type="OrthoDB" id="9757940at2"/>
<feature type="transmembrane region" description="Helical" evidence="1">
    <location>
        <begin position="438"/>
        <end position="457"/>
    </location>
</feature>
<keyword evidence="1" id="KW-0812">Transmembrane</keyword>
<accession>A0A1A8TBQ2</accession>
<keyword evidence="1" id="KW-1133">Transmembrane helix</keyword>
<evidence type="ECO:0000313" key="2">
    <source>
        <dbReference type="EMBL" id="SBS29239.1"/>
    </source>
</evidence>
<organism evidence="2 3">
    <name type="scientific">Marinomonas spartinae</name>
    <dbReference type="NCBI Taxonomy" id="1792290"/>
    <lineage>
        <taxon>Bacteria</taxon>
        <taxon>Pseudomonadati</taxon>
        <taxon>Pseudomonadota</taxon>
        <taxon>Gammaproteobacteria</taxon>
        <taxon>Oceanospirillales</taxon>
        <taxon>Oceanospirillaceae</taxon>
        <taxon>Marinomonas</taxon>
    </lineage>
</organism>